<proteinExistence type="predicted"/>
<accession>A0ACB9JCL2</accession>
<protein>
    <submittedName>
        <fullName evidence="1">Uncharacterized protein</fullName>
    </submittedName>
</protein>
<gene>
    <name evidence="1" type="ORF">L1987_10804</name>
</gene>
<dbReference type="EMBL" id="CM042021">
    <property type="protein sequence ID" value="KAI3817017.1"/>
    <property type="molecule type" value="Genomic_DNA"/>
</dbReference>
<reference evidence="1 2" key="2">
    <citation type="journal article" date="2022" name="Mol. Ecol. Resour.">
        <title>The genomes of chicory, endive, great burdock and yacon provide insights into Asteraceae paleo-polyploidization history and plant inulin production.</title>
        <authorList>
            <person name="Fan W."/>
            <person name="Wang S."/>
            <person name="Wang H."/>
            <person name="Wang A."/>
            <person name="Jiang F."/>
            <person name="Liu H."/>
            <person name="Zhao H."/>
            <person name="Xu D."/>
            <person name="Zhang Y."/>
        </authorList>
    </citation>
    <scope>NUCLEOTIDE SEQUENCE [LARGE SCALE GENOMIC DNA]</scope>
    <source>
        <strain evidence="2">cv. Yunnan</strain>
        <tissue evidence="1">Leaves</tissue>
    </source>
</reference>
<dbReference type="Proteomes" id="UP001056120">
    <property type="component" value="Linkage Group LG04"/>
</dbReference>
<evidence type="ECO:0000313" key="1">
    <source>
        <dbReference type="EMBL" id="KAI3817017.1"/>
    </source>
</evidence>
<reference evidence="2" key="1">
    <citation type="journal article" date="2022" name="Mol. Ecol. Resour.">
        <title>The genomes of chicory, endive, great burdock and yacon provide insights into Asteraceae palaeo-polyploidization history and plant inulin production.</title>
        <authorList>
            <person name="Fan W."/>
            <person name="Wang S."/>
            <person name="Wang H."/>
            <person name="Wang A."/>
            <person name="Jiang F."/>
            <person name="Liu H."/>
            <person name="Zhao H."/>
            <person name="Xu D."/>
            <person name="Zhang Y."/>
        </authorList>
    </citation>
    <scope>NUCLEOTIDE SEQUENCE [LARGE SCALE GENOMIC DNA]</scope>
    <source>
        <strain evidence="2">cv. Yunnan</strain>
    </source>
</reference>
<sequence>MVLAMSRELDPPTIDEEPDDDILLEFFTYQKSSNFKFTLHFTYSLVSNPSCDKEDQATIFFCKASDPRNLLQFAAQCALPPPTLHHACRLRLPLLTALIQKSL</sequence>
<evidence type="ECO:0000313" key="2">
    <source>
        <dbReference type="Proteomes" id="UP001056120"/>
    </source>
</evidence>
<comment type="caution">
    <text evidence="1">The sequence shown here is derived from an EMBL/GenBank/DDBJ whole genome shotgun (WGS) entry which is preliminary data.</text>
</comment>
<keyword evidence="2" id="KW-1185">Reference proteome</keyword>
<name>A0ACB9JCL2_9ASTR</name>
<organism evidence="1 2">
    <name type="scientific">Smallanthus sonchifolius</name>
    <dbReference type="NCBI Taxonomy" id="185202"/>
    <lineage>
        <taxon>Eukaryota</taxon>
        <taxon>Viridiplantae</taxon>
        <taxon>Streptophyta</taxon>
        <taxon>Embryophyta</taxon>
        <taxon>Tracheophyta</taxon>
        <taxon>Spermatophyta</taxon>
        <taxon>Magnoliopsida</taxon>
        <taxon>eudicotyledons</taxon>
        <taxon>Gunneridae</taxon>
        <taxon>Pentapetalae</taxon>
        <taxon>asterids</taxon>
        <taxon>campanulids</taxon>
        <taxon>Asterales</taxon>
        <taxon>Asteraceae</taxon>
        <taxon>Asteroideae</taxon>
        <taxon>Heliantheae alliance</taxon>
        <taxon>Millerieae</taxon>
        <taxon>Smallanthus</taxon>
    </lineage>
</organism>